<evidence type="ECO:0000259" key="1">
    <source>
        <dbReference type="Pfam" id="PF13648"/>
    </source>
</evidence>
<proteinExistence type="predicted"/>
<dbReference type="AlphaFoldDB" id="A0A0B7IR67"/>
<sequence length="169" mass="19614">MKKMLLIVTLIIGIVSCSKDESSEHYSKSNLEGYWYVIDIKRPNGNYASQSTGLEREAFECQKQYSFSFSKDNLRIIGSMPYYNGYGVSCNKQEINVDYKIKGNRIEISEGKEKLETYRIISLKDNRLEITFTDQMKKMIKEGLRGYVHNPTSLSMDDLLNSVMILERY</sequence>
<feature type="domain" description="Lipocalin-like" evidence="1">
    <location>
        <begin position="31"/>
        <end position="130"/>
    </location>
</feature>
<protein>
    <recommendedName>
        <fullName evidence="1">Lipocalin-like domain-containing protein</fullName>
    </recommendedName>
</protein>
<dbReference type="EMBL" id="CDOK01000165">
    <property type="protein sequence ID" value="CEN52517.1"/>
    <property type="molecule type" value="Genomic_DNA"/>
</dbReference>
<accession>A0A0B7IR67</accession>
<name>A0A0B7IR67_9FLAO</name>
<evidence type="ECO:0000313" key="3">
    <source>
        <dbReference type="Proteomes" id="UP000039370"/>
    </source>
</evidence>
<dbReference type="InterPro" id="IPR024311">
    <property type="entry name" value="Lipocalin-like"/>
</dbReference>
<organism evidence="2 3">
    <name type="scientific">Capnocytophaga canimorsus</name>
    <dbReference type="NCBI Taxonomy" id="28188"/>
    <lineage>
        <taxon>Bacteria</taxon>
        <taxon>Pseudomonadati</taxon>
        <taxon>Bacteroidota</taxon>
        <taxon>Flavobacteriia</taxon>
        <taxon>Flavobacteriales</taxon>
        <taxon>Flavobacteriaceae</taxon>
        <taxon>Capnocytophaga</taxon>
    </lineage>
</organism>
<dbReference type="Proteomes" id="UP000039370">
    <property type="component" value="Unassembled WGS sequence"/>
</dbReference>
<reference evidence="3" key="1">
    <citation type="submission" date="2015-01" db="EMBL/GenBank/DDBJ databases">
        <authorList>
            <person name="MANFREDI Pablo"/>
        </authorList>
    </citation>
    <scope>NUCLEOTIDE SEQUENCE [LARGE SCALE GENOMIC DNA]</scope>
    <source>
        <strain evidence="3">Cc11</strain>
    </source>
</reference>
<gene>
    <name evidence="2" type="ORF">CCAN11_2470028</name>
</gene>
<dbReference type="PROSITE" id="PS51257">
    <property type="entry name" value="PROKAR_LIPOPROTEIN"/>
    <property type="match status" value="1"/>
</dbReference>
<evidence type="ECO:0000313" key="2">
    <source>
        <dbReference type="EMBL" id="CEN52517.1"/>
    </source>
</evidence>
<dbReference type="Pfam" id="PF13648">
    <property type="entry name" value="Lipocalin_4"/>
    <property type="match status" value="1"/>
</dbReference>